<dbReference type="EMBL" id="MTYJ01000174">
    <property type="protein sequence ID" value="OWA49814.1"/>
    <property type="molecule type" value="Genomic_DNA"/>
</dbReference>
<keyword evidence="9" id="KW-0288">FMN</keyword>
<dbReference type="PROSITE" id="PS01064">
    <property type="entry name" value="PYRIDOX_OXIDASE"/>
    <property type="match status" value="1"/>
</dbReference>
<dbReference type="SUPFAM" id="SSF50475">
    <property type="entry name" value="FMN-binding split barrel"/>
    <property type="match status" value="1"/>
</dbReference>
<dbReference type="Gene3D" id="2.30.110.10">
    <property type="entry name" value="Electron Transport, Fmn-binding Protein, Chain A"/>
    <property type="match status" value="1"/>
</dbReference>
<dbReference type="InterPro" id="IPR012349">
    <property type="entry name" value="Split_barrel_FMN-bd"/>
</dbReference>
<dbReference type="InterPro" id="IPR019576">
    <property type="entry name" value="Pyridoxamine_oxidase_dimer_C"/>
</dbReference>
<feature type="domain" description="Pyridoxine 5'-phosphate oxidase dimerisation C-terminal" evidence="13">
    <location>
        <begin position="200"/>
        <end position="254"/>
    </location>
</feature>
<evidence type="ECO:0000259" key="13">
    <source>
        <dbReference type="Pfam" id="PF10590"/>
    </source>
</evidence>
<dbReference type="InterPro" id="IPR000659">
    <property type="entry name" value="Pyridox_Oxase"/>
</dbReference>
<dbReference type="HAMAP" id="MF_01629">
    <property type="entry name" value="PdxH"/>
    <property type="match status" value="1"/>
</dbReference>
<protein>
    <recommendedName>
        <fullName evidence="7">pyridoxal 5'-phosphate synthase</fullName>
        <ecNumber evidence="7">1.4.3.5</ecNumber>
    </recommendedName>
</protein>
<dbReference type="OrthoDB" id="303614at2759"/>
<evidence type="ECO:0000313" key="14">
    <source>
        <dbReference type="EMBL" id="OWA49814.1"/>
    </source>
</evidence>
<dbReference type="PANTHER" id="PTHR10851">
    <property type="entry name" value="PYRIDOXINE-5-PHOSPHATE OXIDASE"/>
    <property type="match status" value="1"/>
</dbReference>
<organism evidence="14 15">
    <name type="scientific">Hypsibius exemplaris</name>
    <name type="common">Freshwater tardigrade</name>
    <dbReference type="NCBI Taxonomy" id="2072580"/>
    <lineage>
        <taxon>Eukaryota</taxon>
        <taxon>Metazoa</taxon>
        <taxon>Ecdysozoa</taxon>
        <taxon>Tardigrada</taxon>
        <taxon>Eutardigrada</taxon>
        <taxon>Parachela</taxon>
        <taxon>Hypsibioidea</taxon>
        <taxon>Hypsibiidae</taxon>
        <taxon>Hypsibius</taxon>
    </lineage>
</organism>
<dbReference type="PANTHER" id="PTHR10851:SF0">
    <property type="entry name" value="PYRIDOXINE-5'-PHOSPHATE OXIDASE"/>
    <property type="match status" value="1"/>
</dbReference>
<comment type="pathway">
    <text evidence="3">Cofactor metabolism; pyridoxal 5'-phosphate salvage; pyridoxal 5'-phosphate from pyridoxamine 5'-phosphate: step 1/1.</text>
</comment>
<evidence type="ECO:0000256" key="1">
    <source>
        <dbReference type="ARBA" id="ARBA00001917"/>
    </source>
</evidence>
<evidence type="ECO:0000256" key="11">
    <source>
        <dbReference type="ARBA" id="ARBA00023096"/>
    </source>
</evidence>
<dbReference type="AlphaFoldDB" id="A0A9X6N9P3"/>
<evidence type="ECO:0000259" key="12">
    <source>
        <dbReference type="Pfam" id="PF01243"/>
    </source>
</evidence>
<evidence type="ECO:0000256" key="10">
    <source>
        <dbReference type="ARBA" id="ARBA00023002"/>
    </source>
</evidence>
<dbReference type="NCBIfam" id="TIGR00558">
    <property type="entry name" value="pdxH"/>
    <property type="match status" value="1"/>
</dbReference>
<dbReference type="FunFam" id="2.30.110.10:FF:000005">
    <property type="entry name" value="NAD(P)H-hydrate epimerase"/>
    <property type="match status" value="1"/>
</dbReference>
<keyword evidence="11" id="KW-0664">Pyridoxine biosynthesis</keyword>
<reference evidence="15" key="1">
    <citation type="submission" date="2017-01" db="EMBL/GenBank/DDBJ databases">
        <title>Comparative genomics of anhydrobiosis in the tardigrade Hypsibius dujardini.</title>
        <authorList>
            <person name="Yoshida Y."/>
            <person name="Koutsovoulos G."/>
            <person name="Laetsch D."/>
            <person name="Stevens L."/>
            <person name="Kumar S."/>
            <person name="Horikawa D."/>
            <person name="Ishino K."/>
            <person name="Komine S."/>
            <person name="Tomita M."/>
            <person name="Blaxter M."/>
            <person name="Arakawa K."/>
        </authorList>
    </citation>
    <scope>NUCLEOTIDE SEQUENCE [LARGE SCALE GENOMIC DNA]</scope>
    <source>
        <strain evidence="15">Z151</strain>
    </source>
</reference>
<evidence type="ECO:0000256" key="3">
    <source>
        <dbReference type="ARBA" id="ARBA00004738"/>
    </source>
</evidence>
<dbReference type="InterPro" id="IPR019740">
    <property type="entry name" value="Pyridox_Oxase_CS"/>
</dbReference>
<dbReference type="Pfam" id="PF01243">
    <property type="entry name" value="PNPOx_N"/>
    <property type="match status" value="1"/>
</dbReference>
<evidence type="ECO:0000256" key="6">
    <source>
        <dbReference type="ARBA" id="ARBA00011738"/>
    </source>
</evidence>
<comment type="pathway">
    <text evidence="4">Cofactor metabolism; pyridoxal 5'-phosphate salvage; pyridoxal 5'-phosphate from pyridoxine 5'-phosphate: step 1/1.</text>
</comment>
<dbReference type="Proteomes" id="UP000192578">
    <property type="component" value="Unassembled WGS sequence"/>
</dbReference>
<comment type="subunit">
    <text evidence="6">Homodimer.</text>
</comment>
<keyword evidence="10" id="KW-0560">Oxidoreductase</keyword>
<accession>A0A9X6N9P3</accession>
<comment type="function">
    <text evidence="2">Catalyzes the oxidation of either pyridoxine 5'-phosphate (PNP) or pyridoxamine 5'-phosphate (PMP) into pyridoxal 5'-phosphate (PLP).</text>
</comment>
<keyword evidence="15" id="KW-1185">Reference proteome</keyword>
<evidence type="ECO:0000256" key="5">
    <source>
        <dbReference type="ARBA" id="ARBA00007301"/>
    </source>
</evidence>
<feature type="domain" description="Pyridoxamine 5'-phosphate oxidase N-terminal" evidence="12">
    <location>
        <begin position="67"/>
        <end position="182"/>
    </location>
</feature>
<dbReference type="NCBIfam" id="NF004231">
    <property type="entry name" value="PRK05679.1"/>
    <property type="match status" value="1"/>
</dbReference>
<evidence type="ECO:0000256" key="2">
    <source>
        <dbReference type="ARBA" id="ARBA00003691"/>
    </source>
</evidence>
<comment type="caution">
    <text evidence="14">The sequence shown here is derived from an EMBL/GenBank/DDBJ whole genome shotgun (WGS) entry which is preliminary data.</text>
</comment>
<evidence type="ECO:0000256" key="9">
    <source>
        <dbReference type="ARBA" id="ARBA00022643"/>
    </source>
</evidence>
<evidence type="ECO:0000313" key="15">
    <source>
        <dbReference type="Proteomes" id="UP000192578"/>
    </source>
</evidence>
<evidence type="ECO:0000256" key="7">
    <source>
        <dbReference type="ARBA" id="ARBA00012801"/>
    </source>
</evidence>
<dbReference type="GO" id="GO:0008615">
    <property type="term" value="P:pyridoxine biosynthetic process"/>
    <property type="evidence" value="ECO:0007669"/>
    <property type="project" value="UniProtKB-KW"/>
</dbReference>
<name>A0A9X6N9P3_HYPEX</name>
<comment type="cofactor">
    <cofactor evidence="1">
        <name>FMN</name>
        <dbReference type="ChEBI" id="CHEBI:58210"/>
    </cofactor>
</comment>
<dbReference type="GO" id="GO:0004733">
    <property type="term" value="F:pyridoxamine phosphate oxidase activity"/>
    <property type="evidence" value="ECO:0007669"/>
    <property type="project" value="UniProtKB-EC"/>
</dbReference>
<dbReference type="PIRSF" id="PIRSF000190">
    <property type="entry name" value="Pyd_amn-ph_oxd"/>
    <property type="match status" value="1"/>
</dbReference>
<evidence type="ECO:0000256" key="4">
    <source>
        <dbReference type="ARBA" id="ARBA00005037"/>
    </source>
</evidence>
<dbReference type="EC" id="1.4.3.5" evidence="7"/>
<dbReference type="Pfam" id="PF10590">
    <property type="entry name" value="PNP_phzG_C"/>
    <property type="match status" value="1"/>
</dbReference>
<keyword evidence="8" id="KW-0285">Flavoprotein</keyword>
<gene>
    <name evidence="14" type="ORF">BV898_14349</name>
</gene>
<comment type="similarity">
    <text evidence="5">Belongs to the pyridoxamine 5'-phosphate oxidase family.</text>
</comment>
<evidence type="ECO:0000256" key="8">
    <source>
        <dbReference type="ARBA" id="ARBA00022630"/>
    </source>
</evidence>
<dbReference type="InterPro" id="IPR011576">
    <property type="entry name" value="Pyridox_Oxase_N"/>
</dbReference>
<proteinExistence type="inferred from homology"/>
<sequence>MSDCPEPADAVAAAVPHHPKVGEVDLSGMRIPYNPALNAFLEGDLAAREPIAQFKEWFDQVCRSGTVREPNAVALATSTQDGKPSCRMVLLKGFGNHGFHFYTNYESRKGVELAHNPQAALTFYWDGENRSVRIEGVVERLSEEESSGYFHVRPLGSQVAASVSHQSTVVPSRAFLADQADTLLAQVAAHSERLPKPAFWGGYNLVPHTVEFWQGQTNRLHDRIRFRRPFLGEVIDPALTHVGDDGWVFERLAP</sequence>
<dbReference type="GO" id="GO:0010181">
    <property type="term" value="F:FMN binding"/>
    <property type="evidence" value="ECO:0007669"/>
    <property type="project" value="InterPro"/>
</dbReference>